<feature type="transmembrane region" description="Helical" evidence="6">
    <location>
        <begin position="72"/>
        <end position="91"/>
    </location>
</feature>
<dbReference type="Gene3D" id="1.20.1250.20">
    <property type="entry name" value="MFS general substrate transporter like domains"/>
    <property type="match status" value="1"/>
</dbReference>
<evidence type="ECO:0000256" key="6">
    <source>
        <dbReference type="SAM" id="Phobius"/>
    </source>
</evidence>
<dbReference type="InterPro" id="IPR005828">
    <property type="entry name" value="MFS_sugar_transport-like"/>
</dbReference>
<sequence>MEEYKDARSVDELSNIDKLDTLGPQGQDLEARFEQYEILAEEAKSHNTLWDRMVLKSGYTFQFKEKKYMVRMLAFFASLGGMLSGVDQSLISGAKVSLVPSLSLTSHEQSLVSALMPVGAMGGCIFLSPLNEFLGRRLSIMVACISYTRQPGVAVPVQHRARRGVWLRHRCHVLFARRRVEIHPGLVAVFLDAALRRHVFPAGVA</sequence>
<feature type="transmembrane region" description="Helical" evidence="6">
    <location>
        <begin position="111"/>
        <end position="130"/>
    </location>
</feature>
<dbReference type="GO" id="GO:0022857">
    <property type="term" value="F:transmembrane transporter activity"/>
    <property type="evidence" value="ECO:0007669"/>
    <property type="project" value="InterPro"/>
</dbReference>
<reference evidence="8" key="1">
    <citation type="journal article" date="2021" name="G3 (Bethesda)">
        <title>Genomic diversity, chromosomal rearrangements, and interspecies hybridization in the ogataea polymorpha species complex.</title>
        <authorList>
            <person name="Hanson S.J."/>
            <person name="Cinneide E.O."/>
            <person name="Salzberg L.I."/>
            <person name="Wolfe K.H."/>
            <person name="McGowan J."/>
            <person name="Fitzpatrick D.A."/>
            <person name="Matlin K."/>
        </authorList>
    </citation>
    <scope>NUCLEOTIDE SEQUENCE</scope>
    <source>
        <strain evidence="8">83-405-1</strain>
    </source>
</reference>
<evidence type="ECO:0000313" key="9">
    <source>
        <dbReference type="Proteomes" id="UP000738402"/>
    </source>
</evidence>
<gene>
    <name evidence="8" type="ORF">KL933_003785</name>
</gene>
<accession>A0AAN6D2W6</accession>
<dbReference type="PANTHER" id="PTHR48020:SF9">
    <property type="entry name" value="MAJOR FACILITATOR SUPERFAMILY (MFS) PROFILE DOMAIN-CONTAINING PROTEIN"/>
    <property type="match status" value="1"/>
</dbReference>
<evidence type="ECO:0000259" key="7">
    <source>
        <dbReference type="PROSITE" id="PS50850"/>
    </source>
</evidence>
<dbReference type="PROSITE" id="PS50850">
    <property type="entry name" value="MFS"/>
    <property type="match status" value="1"/>
</dbReference>
<keyword evidence="3 6" id="KW-0812">Transmembrane</keyword>
<evidence type="ECO:0000256" key="3">
    <source>
        <dbReference type="ARBA" id="ARBA00022692"/>
    </source>
</evidence>
<comment type="subcellular location">
    <subcellularLocation>
        <location evidence="1">Membrane</location>
        <topology evidence="1">Multi-pass membrane protein</topology>
    </subcellularLocation>
</comment>
<dbReference type="InterPro" id="IPR050814">
    <property type="entry name" value="Myo-inositol_Transporter"/>
</dbReference>
<evidence type="ECO:0000256" key="2">
    <source>
        <dbReference type="ARBA" id="ARBA00022448"/>
    </source>
</evidence>
<dbReference type="EMBL" id="JAHLUH010000011">
    <property type="protein sequence ID" value="KAG7725737.1"/>
    <property type="molecule type" value="Genomic_DNA"/>
</dbReference>
<protein>
    <recommendedName>
        <fullName evidence="7">Major facilitator superfamily (MFS) profile domain-containing protein</fullName>
    </recommendedName>
</protein>
<evidence type="ECO:0000313" key="8">
    <source>
        <dbReference type="EMBL" id="KAG7725737.1"/>
    </source>
</evidence>
<organism evidence="8 9">
    <name type="scientific">Ogataea haglerorum</name>
    <dbReference type="NCBI Taxonomy" id="1937702"/>
    <lineage>
        <taxon>Eukaryota</taxon>
        <taxon>Fungi</taxon>
        <taxon>Dikarya</taxon>
        <taxon>Ascomycota</taxon>
        <taxon>Saccharomycotina</taxon>
        <taxon>Pichiomycetes</taxon>
        <taxon>Pichiales</taxon>
        <taxon>Pichiaceae</taxon>
        <taxon>Ogataea</taxon>
    </lineage>
</organism>
<keyword evidence="5 6" id="KW-0472">Membrane</keyword>
<dbReference type="PANTHER" id="PTHR48020">
    <property type="entry name" value="PROTON MYO-INOSITOL COTRANSPORTER"/>
    <property type="match status" value="1"/>
</dbReference>
<dbReference type="AlphaFoldDB" id="A0AAN6D2W6"/>
<feature type="domain" description="Major facilitator superfamily (MFS) profile" evidence="7">
    <location>
        <begin position="73"/>
        <end position="205"/>
    </location>
</feature>
<dbReference type="SUPFAM" id="SSF103473">
    <property type="entry name" value="MFS general substrate transporter"/>
    <property type="match status" value="1"/>
</dbReference>
<evidence type="ECO:0000256" key="1">
    <source>
        <dbReference type="ARBA" id="ARBA00004141"/>
    </source>
</evidence>
<keyword evidence="2" id="KW-0813">Transport</keyword>
<name>A0AAN6D2W6_9ASCO</name>
<comment type="caution">
    <text evidence="8">The sequence shown here is derived from an EMBL/GenBank/DDBJ whole genome shotgun (WGS) entry which is preliminary data.</text>
</comment>
<dbReference type="GO" id="GO:0016020">
    <property type="term" value="C:membrane"/>
    <property type="evidence" value="ECO:0007669"/>
    <property type="project" value="UniProtKB-SubCell"/>
</dbReference>
<dbReference type="Proteomes" id="UP000738402">
    <property type="component" value="Unassembled WGS sequence"/>
</dbReference>
<keyword evidence="4 6" id="KW-1133">Transmembrane helix</keyword>
<dbReference type="InterPro" id="IPR036259">
    <property type="entry name" value="MFS_trans_sf"/>
</dbReference>
<proteinExistence type="predicted"/>
<dbReference type="InterPro" id="IPR020846">
    <property type="entry name" value="MFS_dom"/>
</dbReference>
<evidence type="ECO:0000256" key="4">
    <source>
        <dbReference type="ARBA" id="ARBA00022989"/>
    </source>
</evidence>
<dbReference type="Pfam" id="PF00083">
    <property type="entry name" value="Sugar_tr"/>
    <property type="match status" value="1"/>
</dbReference>
<evidence type="ECO:0000256" key="5">
    <source>
        <dbReference type="ARBA" id="ARBA00023136"/>
    </source>
</evidence>